<dbReference type="AlphaFoldDB" id="A0A6J1BJS2"/>
<dbReference type="InterPro" id="IPR050667">
    <property type="entry name" value="PPR-containing_protein"/>
</dbReference>
<dbReference type="PANTHER" id="PTHR47939">
    <property type="entry name" value="MEMBRANE-ASSOCIATED SALT-INDUCIBLE PROTEIN-LIKE"/>
    <property type="match status" value="1"/>
</dbReference>
<dbReference type="RefSeq" id="XP_021299817.1">
    <property type="nucleotide sequence ID" value="XM_021444142.1"/>
</dbReference>
<proteinExistence type="inferred from homology"/>
<keyword evidence="4" id="KW-1185">Reference proteome</keyword>
<feature type="repeat" description="PPR" evidence="3">
    <location>
        <begin position="286"/>
        <end position="320"/>
    </location>
</feature>
<evidence type="ECO:0000313" key="5">
    <source>
        <dbReference type="RefSeq" id="XP_021299817.1"/>
    </source>
</evidence>
<keyword evidence="2" id="KW-0677">Repeat</keyword>
<feature type="repeat" description="PPR" evidence="3">
    <location>
        <begin position="352"/>
        <end position="386"/>
    </location>
</feature>
<dbReference type="PROSITE" id="PS51375">
    <property type="entry name" value="PPR"/>
    <property type="match status" value="3"/>
</dbReference>
<dbReference type="Pfam" id="PF13812">
    <property type="entry name" value="PPR_3"/>
    <property type="match status" value="1"/>
</dbReference>
<dbReference type="GeneID" id="110428330"/>
<dbReference type="PANTHER" id="PTHR47939:SF12">
    <property type="entry name" value="PENTACOTRIPEPTIDE-REPEAT REGION OF PRORP DOMAIN-CONTAINING PROTEIN"/>
    <property type="match status" value="1"/>
</dbReference>
<dbReference type="Proteomes" id="UP000504621">
    <property type="component" value="Unplaced"/>
</dbReference>
<comment type="similarity">
    <text evidence="1">Belongs to the PPR family. P subfamily.</text>
</comment>
<reference evidence="5" key="1">
    <citation type="submission" date="2025-08" db="UniProtKB">
        <authorList>
            <consortium name="RefSeq"/>
        </authorList>
    </citation>
    <scope>IDENTIFICATION</scope>
    <source>
        <tissue evidence="5">Leaf</tissue>
    </source>
</reference>
<feature type="repeat" description="PPR" evidence="3">
    <location>
        <begin position="215"/>
        <end position="249"/>
    </location>
</feature>
<evidence type="ECO:0000313" key="4">
    <source>
        <dbReference type="Proteomes" id="UP000504621"/>
    </source>
</evidence>
<dbReference type="InterPro" id="IPR002885">
    <property type="entry name" value="PPR_rpt"/>
</dbReference>
<accession>A0A6J1BJS2</accession>
<sequence length="536" mass="61822">MLTRRLKPLLKPLSNPHLRRIAIESTHPQLTNHPNPLNLITPTNQSTLLNVCTILYQQQSSPDSRLHSSLSSSNPSINPEFFLQVCNTFPYSWRPIYRFFLYTRKLPHFTHNSLTFNKMLDVIGKSRNIELFWETCQEMGKLGLVNDKTFRIALKTLASARELKKCVEFFHLMNGFGVGYKLETLNKVVESLCKGKLVEEAKFVTFKLKEWVKPNGVTYKWLIWGFCDVGDLIEASKVWNLMVDEGLEPDVEAVETIMETLFKTDKYDEAMKAFQMMRVERMDDLGLSSYRLVIKWMCKRGKVEQANGVFEEMRQRGIQADNLTLASIICGLLARGRIREAYRILEGIEKPDISVYHALIKGLLRLRKASEATQVFREMISRGCEPIMHTYIMLLQGHLGKRGRKGHDPLVNFDTIFVGGLVKAGKTLEATKYVERTMKGGMEVPRFDYNKFLHYYSNEEGVAMFEEVGKKLREVGLFDLADILERYGQKMATRDRRRERYGQKVISPLLFKGQPSFSPRQTSFQWGFDISSPSFG</sequence>
<dbReference type="NCBIfam" id="TIGR00756">
    <property type="entry name" value="PPR"/>
    <property type="match status" value="3"/>
</dbReference>
<dbReference type="Pfam" id="PF13041">
    <property type="entry name" value="PPR_2"/>
    <property type="match status" value="2"/>
</dbReference>
<dbReference type="InterPro" id="IPR011990">
    <property type="entry name" value="TPR-like_helical_dom_sf"/>
</dbReference>
<evidence type="ECO:0000256" key="1">
    <source>
        <dbReference type="ARBA" id="ARBA00007626"/>
    </source>
</evidence>
<evidence type="ECO:0000256" key="2">
    <source>
        <dbReference type="ARBA" id="ARBA00022737"/>
    </source>
</evidence>
<dbReference type="OrthoDB" id="1846553at2759"/>
<protein>
    <submittedName>
        <fullName evidence="5">LOW QUALITY PROTEIN: putative pentatricopeptide repeat-containing protein At1g26500</fullName>
    </submittedName>
</protein>
<gene>
    <name evidence="5" type="primary">LOC110428330</name>
</gene>
<dbReference type="Gene3D" id="1.25.40.10">
    <property type="entry name" value="Tetratricopeptide repeat domain"/>
    <property type="match status" value="3"/>
</dbReference>
<organism evidence="4 5">
    <name type="scientific">Herrania umbratica</name>
    <dbReference type="NCBI Taxonomy" id="108875"/>
    <lineage>
        <taxon>Eukaryota</taxon>
        <taxon>Viridiplantae</taxon>
        <taxon>Streptophyta</taxon>
        <taxon>Embryophyta</taxon>
        <taxon>Tracheophyta</taxon>
        <taxon>Spermatophyta</taxon>
        <taxon>Magnoliopsida</taxon>
        <taxon>eudicotyledons</taxon>
        <taxon>Gunneridae</taxon>
        <taxon>Pentapetalae</taxon>
        <taxon>rosids</taxon>
        <taxon>malvids</taxon>
        <taxon>Malvales</taxon>
        <taxon>Malvaceae</taxon>
        <taxon>Byttnerioideae</taxon>
        <taxon>Herrania</taxon>
    </lineage>
</organism>
<evidence type="ECO:0000256" key="3">
    <source>
        <dbReference type="PROSITE-ProRule" id="PRU00708"/>
    </source>
</evidence>
<name>A0A6J1BJS2_9ROSI</name>